<dbReference type="AlphaFoldDB" id="M5UJS3"/>
<evidence type="ECO:0000256" key="1">
    <source>
        <dbReference type="SAM" id="MobiDB-lite"/>
    </source>
</evidence>
<comment type="caution">
    <text evidence="3">The sequence shown here is derived from an EMBL/GenBank/DDBJ whole genome shotgun (WGS) entry which is preliminary data.</text>
</comment>
<keyword evidence="2" id="KW-1133">Transmembrane helix</keyword>
<dbReference type="Proteomes" id="UP000011885">
    <property type="component" value="Unassembled WGS sequence"/>
</dbReference>
<name>M5UJS3_9BACT</name>
<gene>
    <name evidence="3" type="ORF">RSSM_02303</name>
</gene>
<keyword evidence="2" id="KW-0472">Membrane</keyword>
<evidence type="ECO:0000256" key="2">
    <source>
        <dbReference type="SAM" id="Phobius"/>
    </source>
</evidence>
<keyword evidence="4" id="KW-1185">Reference proteome</keyword>
<feature type="region of interest" description="Disordered" evidence="1">
    <location>
        <begin position="1"/>
        <end position="36"/>
    </location>
</feature>
<organism evidence="3 4">
    <name type="scientific">Rhodopirellula sallentina SM41</name>
    <dbReference type="NCBI Taxonomy" id="1263870"/>
    <lineage>
        <taxon>Bacteria</taxon>
        <taxon>Pseudomonadati</taxon>
        <taxon>Planctomycetota</taxon>
        <taxon>Planctomycetia</taxon>
        <taxon>Pirellulales</taxon>
        <taxon>Pirellulaceae</taxon>
        <taxon>Rhodopirellula</taxon>
    </lineage>
</organism>
<feature type="transmembrane region" description="Helical" evidence="2">
    <location>
        <begin position="41"/>
        <end position="65"/>
    </location>
</feature>
<dbReference type="OrthoDB" id="263121at2"/>
<keyword evidence="2" id="KW-0812">Transmembrane</keyword>
<feature type="compositionally biased region" description="Polar residues" evidence="1">
    <location>
        <begin position="20"/>
        <end position="30"/>
    </location>
</feature>
<accession>M5UJS3</accession>
<proteinExistence type="predicted"/>
<dbReference type="PATRIC" id="fig|1263870.3.peg.2452"/>
<protein>
    <submittedName>
        <fullName evidence="3">Uncharacterized protein</fullName>
    </submittedName>
</protein>
<evidence type="ECO:0000313" key="4">
    <source>
        <dbReference type="Proteomes" id="UP000011885"/>
    </source>
</evidence>
<evidence type="ECO:0000313" key="3">
    <source>
        <dbReference type="EMBL" id="EMI56253.1"/>
    </source>
</evidence>
<dbReference type="EMBL" id="ANOH01000159">
    <property type="protein sequence ID" value="EMI56253.1"/>
    <property type="molecule type" value="Genomic_DNA"/>
</dbReference>
<sequence>MSDNSNDFDKAQPSDEETSPDQTVEATSTSDQDEGPGCFPAVVAGTLLMGMVAAILCGVTTWILFNKRAEIAVRTLEGFVPMIEQSLLEPEDKEEVIDQFESLIKEMSAPDYPPATAAAVMQRLVRLPIPHWGELDAVQSYIEKNYEGDEKETGLTQLSRVRKAVQMSQATVFDVVDVLEPVVVIDNATGSRSLKSNMTREQVDDVIDRARLLAERCEIEDKRFPRVDMSTILRQEIKAAKTEGGF</sequence>
<dbReference type="RefSeq" id="WP_008677748.1">
    <property type="nucleotide sequence ID" value="NZ_ANOH01000159.1"/>
</dbReference>
<reference evidence="3 4" key="1">
    <citation type="journal article" date="2013" name="Mar. Genomics">
        <title>Expression of sulfatases in Rhodopirellula baltica and the diversity of sulfatases in the genus Rhodopirellula.</title>
        <authorList>
            <person name="Wegner C.E."/>
            <person name="Richter-Heitmann T."/>
            <person name="Klindworth A."/>
            <person name="Klockow C."/>
            <person name="Richter M."/>
            <person name="Achstetter T."/>
            <person name="Glockner F.O."/>
            <person name="Harder J."/>
        </authorList>
    </citation>
    <scope>NUCLEOTIDE SEQUENCE [LARGE SCALE GENOMIC DNA]</scope>
    <source>
        <strain evidence="3 4">SM41</strain>
    </source>
</reference>